<reference evidence="2 3" key="1">
    <citation type="submission" date="2020-05" db="EMBL/GenBank/DDBJ databases">
        <title>Identification and distribution of gene clusters putatively required for synthesis of sphingolipid metabolism inhibitors in phylogenetically diverse species of the filamentous fungus Fusarium.</title>
        <authorList>
            <person name="Kim H.-S."/>
            <person name="Busman M."/>
            <person name="Brown D.W."/>
            <person name="Divon H."/>
            <person name="Uhlig S."/>
            <person name="Proctor R.H."/>
        </authorList>
    </citation>
    <scope>NUCLEOTIDE SEQUENCE [LARGE SCALE GENOMIC DNA]</scope>
    <source>
        <strain evidence="2 3">NRRL 25196</strain>
    </source>
</reference>
<dbReference type="AlphaFoldDB" id="A0A8H5IUN2"/>
<gene>
    <name evidence="2" type="ORF">FNAPI_9696</name>
</gene>
<accession>A0A8H5IUN2</accession>
<sequence>MAPKNTKKPLDASQVDPLNLSARRLYVERALCRLTSVSMERVQAFRPQSEASICKILDELGWRNVSQEFFEYEVDSNMWDSFLGVRNILKANPWPWPDKFPNKRDLSQGASPTYKKWRLQRGKPVNEAVEGSTVAYRYPAHKQDPKPAESSSTPSIVTPKATVPLVVSSTPRKPEGLESSMHAPSQKAPKSALGANTVVKAPVSKQGAEAQHSPFAAGKPAVEAAKGFLRGQIAETEALKVANKKKAEDKAAAKAEAEATELRLSDEMRAWCEKVFDAELSHIKETKRQAAEAEAKARCAYVPETEQDAQPASFDLRSWADDLDEIRDPPYLSPNAEIPFRFKFFGEDNEVPVHQPRLPDKDLLAKIWSGLGLEDLGMNESGPVAGPFELLLPSWIDFHDLVYGKDGSLFRELELKKFIEEDVVIAWRNNDKHRPVSIVVGPNPFEQHDETDRRLWMRVRSTWLRISEWLHEVYQGIPYRLDHFLYVRQDVDLRAGSVEDLTVIGNLTDAWMVHGSEGSGQEAERKRANLDYWLPEIYAALSQPKREADALLRDWVLREGGDLLEERLNIADMVFSLVSPKDAAQWYNRFTGRF</sequence>
<feature type="region of interest" description="Disordered" evidence="1">
    <location>
        <begin position="139"/>
        <end position="192"/>
    </location>
</feature>
<proteinExistence type="predicted"/>
<evidence type="ECO:0000313" key="3">
    <source>
        <dbReference type="Proteomes" id="UP000574317"/>
    </source>
</evidence>
<evidence type="ECO:0000313" key="2">
    <source>
        <dbReference type="EMBL" id="KAF5543374.1"/>
    </source>
</evidence>
<dbReference type="EMBL" id="JAAOAO010000405">
    <property type="protein sequence ID" value="KAF5543374.1"/>
    <property type="molecule type" value="Genomic_DNA"/>
</dbReference>
<dbReference type="Proteomes" id="UP000574317">
    <property type="component" value="Unassembled WGS sequence"/>
</dbReference>
<protein>
    <submittedName>
        <fullName evidence="2">Uncharacterized protein</fullName>
    </submittedName>
</protein>
<name>A0A8H5IUN2_9HYPO</name>
<comment type="caution">
    <text evidence="2">The sequence shown here is derived from an EMBL/GenBank/DDBJ whole genome shotgun (WGS) entry which is preliminary data.</text>
</comment>
<evidence type="ECO:0000256" key="1">
    <source>
        <dbReference type="SAM" id="MobiDB-lite"/>
    </source>
</evidence>
<keyword evidence="3" id="KW-1185">Reference proteome</keyword>
<organism evidence="2 3">
    <name type="scientific">Fusarium napiforme</name>
    <dbReference type="NCBI Taxonomy" id="42672"/>
    <lineage>
        <taxon>Eukaryota</taxon>
        <taxon>Fungi</taxon>
        <taxon>Dikarya</taxon>
        <taxon>Ascomycota</taxon>
        <taxon>Pezizomycotina</taxon>
        <taxon>Sordariomycetes</taxon>
        <taxon>Hypocreomycetidae</taxon>
        <taxon>Hypocreales</taxon>
        <taxon>Nectriaceae</taxon>
        <taxon>Fusarium</taxon>
        <taxon>Fusarium fujikuroi species complex</taxon>
    </lineage>
</organism>